<dbReference type="GO" id="GO:0030246">
    <property type="term" value="F:carbohydrate binding"/>
    <property type="evidence" value="ECO:0007669"/>
    <property type="project" value="UniProtKB-ARBA"/>
</dbReference>
<dbReference type="RefSeq" id="WP_129013836.1">
    <property type="nucleotide sequence ID" value="NZ_CBCSEI010000006.1"/>
</dbReference>
<dbReference type="InterPro" id="IPR028082">
    <property type="entry name" value="Peripla_BP_I"/>
</dbReference>
<gene>
    <name evidence="5" type="ORF">CP963_08960</name>
</gene>
<proteinExistence type="inferred from homology"/>
<organism evidence="5 6">
    <name type="scientific">Arcobacter cloacae</name>
    <dbReference type="NCBI Taxonomy" id="1054034"/>
    <lineage>
        <taxon>Bacteria</taxon>
        <taxon>Pseudomonadati</taxon>
        <taxon>Campylobacterota</taxon>
        <taxon>Epsilonproteobacteria</taxon>
        <taxon>Campylobacterales</taxon>
        <taxon>Arcobacteraceae</taxon>
        <taxon>Arcobacter</taxon>
    </lineage>
</organism>
<protein>
    <submittedName>
        <fullName evidence="5">Sugar ABC transporter substrate-binding protein</fullName>
    </submittedName>
</protein>
<keyword evidence="3" id="KW-0732">Signal</keyword>
<comment type="caution">
    <text evidence="5">The sequence shown here is derived from an EMBL/GenBank/DDBJ whole genome shotgun (WGS) entry which is preliminary data.</text>
</comment>
<evidence type="ECO:0000256" key="2">
    <source>
        <dbReference type="ARBA" id="ARBA00007639"/>
    </source>
</evidence>
<comment type="subcellular location">
    <subcellularLocation>
        <location evidence="1">Cell envelope</location>
    </subcellularLocation>
</comment>
<dbReference type="Gene3D" id="3.40.50.2300">
    <property type="match status" value="2"/>
</dbReference>
<accession>A0A6M8NHU3</accession>
<dbReference type="AlphaFoldDB" id="A0A6M8NHU3"/>
<dbReference type="GO" id="GO:0030313">
    <property type="term" value="C:cell envelope"/>
    <property type="evidence" value="ECO:0007669"/>
    <property type="project" value="UniProtKB-SubCell"/>
</dbReference>
<comment type="similarity">
    <text evidence="2">Belongs to the bacterial solute-binding protein 2 family.</text>
</comment>
<evidence type="ECO:0000313" key="6">
    <source>
        <dbReference type="Proteomes" id="UP000290378"/>
    </source>
</evidence>
<evidence type="ECO:0000256" key="3">
    <source>
        <dbReference type="ARBA" id="ARBA00022729"/>
    </source>
</evidence>
<dbReference type="EMBL" id="NXII01000011">
    <property type="protein sequence ID" value="RXI40204.1"/>
    <property type="molecule type" value="Genomic_DNA"/>
</dbReference>
<dbReference type="InterPro" id="IPR025997">
    <property type="entry name" value="SBP_2_dom"/>
</dbReference>
<evidence type="ECO:0000313" key="5">
    <source>
        <dbReference type="EMBL" id="RXI40204.1"/>
    </source>
</evidence>
<dbReference type="Proteomes" id="UP000290378">
    <property type="component" value="Unassembled WGS sequence"/>
</dbReference>
<reference evidence="5 6" key="1">
    <citation type="submission" date="2017-09" db="EMBL/GenBank/DDBJ databases">
        <title>Genomics of the genus Arcobacter.</title>
        <authorList>
            <person name="Perez-Cataluna A."/>
            <person name="Figueras M.J."/>
            <person name="Salas-Masso N."/>
        </authorList>
    </citation>
    <scope>NUCLEOTIDE SEQUENCE [LARGE SCALE GENOMIC DNA]</scope>
    <source>
        <strain evidence="5 6">CECT 7834</strain>
    </source>
</reference>
<sequence length="318" mass="35602">MKISKIIIFIFLFLCSLNANQSSKKLAYIVSDLDIPFWQIMSKGIKEKANEFGYEVDIYSSQNLKKNELENLAIALSSKIDGLVISPINSSSAVTLLEIAKTKNIPVVIADIGSDSENYLSFISSDNQNGAYELGKILTKYMKELEINKEGTVGIIAIPQKRANGKARTLGFMEALNEENIKSAGLYQQVDFSYKETYNYSKKLIDENKNLRAIWLQGSDKYKGALDAIKDSKKEGEIALICFDAEPEFLEMIPKGILIGSAMQQPYLMGQEAVISLDNFFNKKEVVKEKKLPILAISKDNIEEKLQTIKLNVLGIKE</sequence>
<dbReference type="PANTHER" id="PTHR46847:SF1">
    <property type="entry name" value="D-ALLOSE-BINDING PERIPLASMIC PROTEIN-RELATED"/>
    <property type="match status" value="1"/>
</dbReference>
<dbReference type="SUPFAM" id="SSF53822">
    <property type="entry name" value="Periplasmic binding protein-like I"/>
    <property type="match status" value="1"/>
</dbReference>
<evidence type="ECO:0000259" key="4">
    <source>
        <dbReference type="Pfam" id="PF13407"/>
    </source>
</evidence>
<dbReference type="PANTHER" id="PTHR46847">
    <property type="entry name" value="D-ALLOSE-BINDING PERIPLASMIC PROTEIN-RELATED"/>
    <property type="match status" value="1"/>
</dbReference>
<dbReference type="Pfam" id="PF13407">
    <property type="entry name" value="Peripla_BP_4"/>
    <property type="match status" value="1"/>
</dbReference>
<evidence type="ECO:0000256" key="1">
    <source>
        <dbReference type="ARBA" id="ARBA00004196"/>
    </source>
</evidence>
<keyword evidence="6" id="KW-1185">Reference proteome</keyword>
<name>A0A6M8NHU3_9BACT</name>
<feature type="domain" description="Periplasmic binding protein" evidence="4">
    <location>
        <begin position="27"/>
        <end position="281"/>
    </location>
</feature>